<feature type="domain" description="FHA" evidence="1">
    <location>
        <begin position="33"/>
        <end position="95"/>
    </location>
</feature>
<organism evidence="2 3">
    <name type="scientific">Heterobasidion irregulare (strain TC 32-1)</name>
    <dbReference type="NCBI Taxonomy" id="747525"/>
    <lineage>
        <taxon>Eukaryota</taxon>
        <taxon>Fungi</taxon>
        <taxon>Dikarya</taxon>
        <taxon>Basidiomycota</taxon>
        <taxon>Agaricomycotina</taxon>
        <taxon>Agaricomycetes</taxon>
        <taxon>Russulales</taxon>
        <taxon>Bondarzewiaceae</taxon>
        <taxon>Heterobasidion</taxon>
        <taxon>Heterobasidion annosum species complex</taxon>
    </lineage>
</organism>
<dbReference type="RefSeq" id="XP_009551891.1">
    <property type="nucleotide sequence ID" value="XM_009553596.1"/>
</dbReference>
<dbReference type="Proteomes" id="UP000030671">
    <property type="component" value="Unassembled WGS sequence"/>
</dbReference>
<dbReference type="SUPFAM" id="SSF49879">
    <property type="entry name" value="SMAD/FHA domain"/>
    <property type="match status" value="1"/>
</dbReference>
<dbReference type="EMBL" id="KI925465">
    <property type="protein sequence ID" value="ETW76046.1"/>
    <property type="molecule type" value="Genomic_DNA"/>
</dbReference>
<dbReference type="InterPro" id="IPR000253">
    <property type="entry name" value="FHA_dom"/>
</dbReference>
<accession>W4JT44</accession>
<proteinExistence type="predicted"/>
<dbReference type="STRING" id="747525.W4JT44"/>
<evidence type="ECO:0000259" key="1">
    <source>
        <dbReference type="PROSITE" id="PS50006"/>
    </source>
</evidence>
<dbReference type="OrthoDB" id="687730at2759"/>
<sequence length="138" mass="14331">MFSIMVGKTVSLAPTSDSAPFTTKYIPLGAAAVVLGRTHATDGATHTNGMFALGGAPSSDLPVSEAHAQLYTHNGQVYIDDLGSAHGTWVDGQKIKIPTPLRTGSIIELGVQRERTAGTPASITDEYLKPVAAKVTVA</sequence>
<dbReference type="GeneID" id="20678778"/>
<dbReference type="AlphaFoldDB" id="W4JT44"/>
<dbReference type="HOGENOM" id="CLU_148159_0_0_1"/>
<evidence type="ECO:0000313" key="3">
    <source>
        <dbReference type="Proteomes" id="UP000030671"/>
    </source>
</evidence>
<dbReference type="Pfam" id="PF00498">
    <property type="entry name" value="FHA"/>
    <property type="match status" value="1"/>
</dbReference>
<dbReference type="KEGG" id="hir:HETIRDRAFT_66455"/>
<dbReference type="CDD" id="cd00060">
    <property type="entry name" value="FHA"/>
    <property type="match status" value="1"/>
</dbReference>
<dbReference type="SMART" id="SM00240">
    <property type="entry name" value="FHA"/>
    <property type="match status" value="1"/>
</dbReference>
<gene>
    <name evidence="2" type="primary">fha1</name>
    <name evidence="2" type="ORF">HETIRDRAFT_66455</name>
</gene>
<name>W4JT44_HETIT</name>
<keyword evidence="3" id="KW-1185">Reference proteome</keyword>
<dbReference type="InterPro" id="IPR008984">
    <property type="entry name" value="SMAD_FHA_dom_sf"/>
</dbReference>
<dbReference type="PROSITE" id="PS50006">
    <property type="entry name" value="FHA_DOMAIN"/>
    <property type="match status" value="1"/>
</dbReference>
<dbReference type="InParanoid" id="W4JT44"/>
<dbReference type="eggNOG" id="ENOG502SXER">
    <property type="taxonomic scope" value="Eukaryota"/>
</dbReference>
<evidence type="ECO:0000313" key="2">
    <source>
        <dbReference type="EMBL" id="ETW76046.1"/>
    </source>
</evidence>
<protein>
    <submittedName>
        <fullName evidence="2">Forkhead-associated protein 1</fullName>
    </submittedName>
</protein>
<reference evidence="2 3" key="1">
    <citation type="journal article" date="2012" name="New Phytol.">
        <title>Insight into trade-off between wood decay and parasitism from the genome of a fungal forest pathogen.</title>
        <authorList>
            <person name="Olson A."/>
            <person name="Aerts A."/>
            <person name="Asiegbu F."/>
            <person name="Belbahri L."/>
            <person name="Bouzid O."/>
            <person name="Broberg A."/>
            <person name="Canback B."/>
            <person name="Coutinho P.M."/>
            <person name="Cullen D."/>
            <person name="Dalman K."/>
            <person name="Deflorio G."/>
            <person name="van Diepen L.T."/>
            <person name="Dunand C."/>
            <person name="Duplessis S."/>
            <person name="Durling M."/>
            <person name="Gonthier P."/>
            <person name="Grimwood J."/>
            <person name="Fossdal C.G."/>
            <person name="Hansson D."/>
            <person name="Henrissat B."/>
            <person name="Hietala A."/>
            <person name="Himmelstrand K."/>
            <person name="Hoffmeister D."/>
            <person name="Hogberg N."/>
            <person name="James T.Y."/>
            <person name="Karlsson M."/>
            <person name="Kohler A."/>
            <person name="Kues U."/>
            <person name="Lee Y.H."/>
            <person name="Lin Y.C."/>
            <person name="Lind M."/>
            <person name="Lindquist E."/>
            <person name="Lombard V."/>
            <person name="Lucas S."/>
            <person name="Lunden K."/>
            <person name="Morin E."/>
            <person name="Murat C."/>
            <person name="Park J."/>
            <person name="Raffaello T."/>
            <person name="Rouze P."/>
            <person name="Salamov A."/>
            <person name="Schmutz J."/>
            <person name="Solheim H."/>
            <person name="Stahlberg J."/>
            <person name="Velez H."/>
            <person name="de Vries R.P."/>
            <person name="Wiebenga A."/>
            <person name="Woodward S."/>
            <person name="Yakovlev I."/>
            <person name="Garbelotto M."/>
            <person name="Martin F."/>
            <person name="Grigoriev I.V."/>
            <person name="Stenlid J."/>
        </authorList>
    </citation>
    <scope>NUCLEOTIDE SEQUENCE [LARGE SCALE GENOMIC DNA]</scope>
    <source>
        <strain evidence="2 3">TC 32-1</strain>
    </source>
</reference>
<dbReference type="Gene3D" id="2.60.200.20">
    <property type="match status" value="1"/>
</dbReference>